<name>A0A386K8T6_9CAUD</name>
<dbReference type="InterPro" id="IPR046300">
    <property type="entry name" value="DUF6415"/>
</dbReference>
<sequence>MRQATVPRATAEEQRSAPPDLAIMRETANLLLGPDAAPDVLPPADEEAAAHTGALRGHLELLIPELERQVARLPRESIPRYCALACIGEARGKLRAKPSRRYGGDVGYARRLARVLRALCDHYETLNQSNS</sequence>
<protein>
    <submittedName>
        <fullName evidence="1">Uncharacterized protein</fullName>
    </submittedName>
</protein>
<keyword evidence="2" id="KW-1185">Reference proteome</keyword>
<dbReference type="Pfam" id="PF19979">
    <property type="entry name" value="DUF6415"/>
    <property type="match status" value="1"/>
</dbReference>
<evidence type="ECO:0000313" key="2">
    <source>
        <dbReference type="Proteomes" id="UP000274637"/>
    </source>
</evidence>
<reference evidence="2" key="1">
    <citation type="submission" date="2018-08" db="EMBL/GenBank/DDBJ databases">
        <authorList>
            <person name="Mousa M."/>
            <person name="Kelsky B.L."/>
            <person name="Goh L.M."/>
            <person name="Shaffer C.D."/>
            <person name="Weston-Hafer K.A."/>
            <person name="Russell D.A."/>
            <person name="Pope W.H."/>
            <person name="Jacobs-Sera D."/>
            <person name="Hendrix R.W."/>
            <person name="Hatfull G.F."/>
        </authorList>
    </citation>
    <scope>NUCLEOTIDE SEQUENCE [LARGE SCALE GENOMIC DNA]</scope>
</reference>
<dbReference type="Proteomes" id="UP000274637">
    <property type="component" value="Segment"/>
</dbReference>
<organism evidence="1 2">
    <name type="scientific">Streptomyces phage Kromp</name>
    <dbReference type="NCBI Taxonomy" id="2315619"/>
    <lineage>
        <taxon>Viruses</taxon>
        <taxon>Duplodnaviria</taxon>
        <taxon>Heunggongvirae</taxon>
        <taxon>Uroviricota</taxon>
        <taxon>Caudoviricetes</taxon>
        <taxon>Krompvirus</taxon>
        <taxon>Krompvirus kromp</taxon>
    </lineage>
</organism>
<evidence type="ECO:0000313" key="1">
    <source>
        <dbReference type="EMBL" id="AYD81633.1"/>
    </source>
</evidence>
<accession>A0A386K8T6</accession>
<dbReference type="EMBL" id="MH744420">
    <property type="protein sequence ID" value="AYD81633.1"/>
    <property type="molecule type" value="Genomic_DNA"/>
</dbReference>
<gene>
    <name evidence="1" type="primary">32</name>
    <name evidence="1" type="ORF">SEA_KROMP_32</name>
</gene>
<proteinExistence type="predicted"/>